<reference evidence="1 2" key="1">
    <citation type="submission" date="2017-11" db="EMBL/GenBank/DDBJ databases">
        <title>Genome sequence of Lysinibacillus sphaericus, a lignin-degrading bacteria isolated from municipal solid waste soil.</title>
        <authorList>
            <person name="Persinoti G.F."/>
            <person name="Paixao D.A."/>
            <person name="Bugg T.D."/>
            <person name="Squina F.M."/>
        </authorList>
    </citation>
    <scope>NUCLEOTIDE SEQUENCE [LARGE SCALE GENOMIC DNA]</scope>
    <source>
        <strain evidence="1 2">A1</strain>
    </source>
</reference>
<gene>
    <name evidence="1" type="ORF">LYSIN_00215</name>
</gene>
<dbReference type="EMBL" id="PGLV01000001">
    <property type="protein sequence ID" value="POZ55432.1"/>
    <property type="molecule type" value="Genomic_DNA"/>
</dbReference>
<dbReference type="RefSeq" id="WP_103976113.1">
    <property type="nucleotide sequence ID" value="NZ_PGLV01000001.1"/>
</dbReference>
<proteinExistence type="predicted"/>
<comment type="caution">
    <text evidence="1">The sequence shown here is derived from an EMBL/GenBank/DDBJ whole genome shotgun (WGS) entry which is preliminary data.</text>
</comment>
<evidence type="ECO:0000313" key="2">
    <source>
        <dbReference type="Proteomes" id="UP000237319"/>
    </source>
</evidence>
<accession>A0A2S5CXG0</accession>
<name>A0A2S5CXG0_LYSSH</name>
<dbReference type="Proteomes" id="UP000237319">
    <property type="component" value="Unassembled WGS sequence"/>
</dbReference>
<keyword evidence="2" id="KW-1185">Reference proteome</keyword>
<sequence length="213" mass="24530">MPSEEFREKQLPLWEEMIKSLFKDNVPLEREWVEKESIIEVLNYIGTNKALNHTFLPDGGGLDLEGCSPSNERECIEVNLGGIGHILKPKRLKFQWFENADFEWAYFMLEADKLAPSGVYENIPFKEEELVELEKGFYISRSHWDSNEFNGERLPDSARLVGRYTSGQFAIFSKASIYNGVSSTYDGRHDKASVEAFAQYIGKIVAKRNEKEM</sequence>
<dbReference type="AlphaFoldDB" id="A0A2S5CXG0"/>
<organism evidence="1 2">
    <name type="scientific">Lysinibacillus sphaericus</name>
    <name type="common">Bacillus sphaericus</name>
    <dbReference type="NCBI Taxonomy" id="1421"/>
    <lineage>
        <taxon>Bacteria</taxon>
        <taxon>Bacillati</taxon>
        <taxon>Bacillota</taxon>
        <taxon>Bacilli</taxon>
        <taxon>Bacillales</taxon>
        <taxon>Bacillaceae</taxon>
        <taxon>Lysinibacillus</taxon>
    </lineage>
</organism>
<protein>
    <submittedName>
        <fullName evidence="1">Uncharacterized protein</fullName>
    </submittedName>
</protein>
<evidence type="ECO:0000313" key="1">
    <source>
        <dbReference type="EMBL" id="POZ55432.1"/>
    </source>
</evidence>